<feature type="region of interest" description="Disordered" evidence="9">
    <location>
        <begin position="496"/>
        <end position="557"/>
    </location>
</feature>
<feature type="compositionally biased region" description="Low complexity" evidence="9">
    <location>
        <begin position="791"/>
        <end position="802"/>
    </location>
</feature>
<feature type="compositionally biased region" description="Basic and acidic residues" evidence="9">
    <location>
        <begin position="915"/>
        <end position="924"/>
    </location>
</feature>
<feature type="repeat" description="ANK" evidence="8">
    <location>
        <begin position="1146"/>
        <end position="1178"/>
    </location>
</feature>
<feature type="non-terminal residue" evidence="10">
    <location>
        <position position="1275"/>
    </location>
</feature>
<feature type="repeat" description="ANK" evidence="8">
    <location>
        <begin position="1100"/>
        <end position="1132"/>
    </location>
</feature>
<dbReference type="GO" id="GO:0005634">
    <property type="term" value="C:nucleus"/>
    <property type="evidence" value="ECO:0007669"/>
    <property type="project" value="UniProtKB-SubCell"/>
</dbReference>
<evidence type="ECO:0000313" key="11">
    <source>
        <dbReference type="Proteomes" id="UP000054150"/>
    </source>
</evidence>
<reference evidence="10 11" key="1">
    <citation type="submission" date="2014-04" db="EMBL/GenBank/DDBJ databases">
        <title>Genome evolution of avian class.</title>
        <authorList>
            <person name="Zhang G."/>
            <person name="Li C."/>
        </authorList>
    </citation>
    <scope>NUCLEOTIDE SEQUENCE [LARGE SCALE GENOMIC DNA]</scope>
    <source>
        <strain evidence="10">BGI_N334</strain>
    </source>
</reference>
<keyword evidence="8" id="KW-0040">ANK repeat</keyword>
<keyword evidence="5" id="KW-0832">Ubl conjugation</keyword>
<dbReference type="EMBL" id="KK474398">
    <property type="protein sequence ID" value="KFQ58538.1"/>
    <property type="molecule type" value="Genomic_DNA"/>
</dbReference>
<name>A0A091SJN6_PELCR</name>
<dbReference type="GO" id="GO:0003714">
    <property type="term" value="F:transcription corepressor activity"/>
    <property type="evidence" value="ECO:0007669"/>
    <property type="project" value="TreeGrafter"/>
</dbReference>
<dbReference type="PROSITE" id="PS50088">
    <property type="entry name" value="ANK_REPEAT"/>
    <property type="match status" value="3"/>
</dbReference>
<dbReference type="InterPro" id="IPR036770">
    <property type="entry name" value="Ankyrin_rpt-contain_sf"/>
</dbReference>
<feature type="region of interest" description="Disordered" evidence="9">
    <location>
        <begin position="433"/>
        <end position="484"/>
    </location>
</feature>
<keyword evidence="6" id="KW-0539">Nucleus</keyword>
<dbReference type="InterPro" id="IPR002110">
    <property type="entry name" value="Ankyrin_rpt"/>
</dbReference>
<evidence type="ECO:0000256" key="3">
    <source>
        <dbReference type="ARBA" id="ARBA00022553"/>
    </source>
</evidence>
<dbReference type="AlphaFoldDB" id="A0A091SJN6"/>
<feature type="compositionally biased region" description="Basic residues" evidence="9">
    <location>
        <begin position="896"/>
        <end position="908"/>
    </location>
</feature>
<evidence type="ECO:0000256" key="8">
    <source>
        <dbReference type="PROSITE-ProRule" id="PRU00023"/>
    </source>
</evidence>
<evidence type="ECO:0000256" key="7">
    <source>
        <dbReference type="ARBA" id="ARBA00034703"/>
    </source>
</evidence>
<feature type="region of interest" description="Disordered" evidence="9">
    <location>
        <begin position="589"/>
        <end position="611"/>
    </location>
</feature>
<comment type="similarity">
    <text evidence="7">Belongs to the BCOR family.</text>
</comment>
<keyword evidence="3" id="KW-0597">Phosphoprotein</keyword>
<feature type="region of interest" description="Disordered" evidence="9">
    <location>
        <begin position="663"/>
        <end position="996"/>
    </location>
</feature>
<feature type="compositionally biased region" description="Basic residues" evidence="9">
    <location>
        <begin position="707"/>
        <end position="717"/>
    </location>
</feature>
<evidence type="ECO:0000313" key="10">
    <source>
        <dbReference type="EMBL" id="KFQ58538.1"/>
    </source>
</evidence>
<feature type="compositionally biased region" description="Low complexity" evidence="9">
    <location>
        <begin position="151"/>
        <end position="177"/>
    </location>
</feature>
<gene>
    <name evidence="10" type="ORF">N334_07718</name>
</gene>
<feature type="compositionally biased region" description="Pro residues" evidence="9">
    <location>
        <begin position="222"/>
        <end position="235"/>
    </location>
</feature>
<dbReference type="PANTHER" id="PTHR24117">
    <property type="entry name" value="AGAP007537-PB"/>
    <property type="match status" value="1"/>
</dbReference>
<evidence type="ECO:0000256" key="1">
    <source>
        <dbReference type="ARBA" id="ARBA00004123"/>
    </source>
</evidence>
<feature type="non-terminal residue" evidence="10">
    <location>
        <position position="1"/>
    </location>
</feature>
<feature type="compositionally biased region" description="Basic residues" evidence="9">
    <location>
        <begin position="836"/>
        <end position="855"/>
    </location>
</feature>
<dbReference type="Proteomes" id="UP000054150">
    <property type="component" value="Unassembled WGS sequence"/>
</dbReference>
<dbReference type="Gene3D" id="1.25.40.20">
    <property type="entry name" value="Ankyrin repeat-containing domain"/>
    <property type="match status" value="1"/>
</dbReference>
<dbReference type="InterPro" id="IPR047144">
    <property type="entry name" value="BCOR-like"/>
</dbReference>
<dbReference type="InterPro" id="IPR038227">
    <property type="entry name" value="PUFD_som_sf"/>
</dbReference>
<dbReference type="PROSITE" id="PS50297">
    <property type="entry name" value="ANK_REP_REGION"/>
    <property type="match status" value="1"/>
</dbReference>
<feature type="compositionally biased region" description="Basic and acidic residues" evidence="9">
    <location>
        <begin position="933"/>
        <end position="954"/>
    </location>
</feature>
<sequence>VVSSCNTSASTPATFTLNRVCFPTSQAPAMQKMPLSFQAGAVLSPSQSLVYIPPPSCGQPLSVATLPATLGVSSTLTLPVLPSYLHERCLPGIIASPELRSYPYTFSVTRPLASDAKVVSVEVNQLSCPSPSGGSSAQAAAEGPPPSTAGPSLSSSQPPLAASCGSAAPSSGTGALARAPAGATRRVSPLKSPPQLEREMVSSPECSEMPLDLSSKSNRQKLPPPSQRKTPPMPILTPVHTSGKALLTTVLSKSQRTAQTTGSSVTSCLGTTPPLVIFPEFLRNGEQGSWVKNTTLISTIPGTYVGVANPVPASLLLSKDPGVSFIRDPRHLPKQEPISIIDQGEPRSAGVPCGKKANQVSAEGQQDPARRLLHGKVAPGAPLCQSKDISTWNPGQGSVYPRCPVNGKPSNPQFLPLGWSPYHQTPLLSIGISTAGQLPPNQNSSCKPAGAGELPTFPSVPPTESSTADQSLPEAERDAAAKSKSCRALPKLYEEPANPSQLDAGPSPQTGALDVKGGKGKLDNPQKSQECDQPEADSSKEGNVQTEAPQGSCGLKQLDAKPKNQVLAAYLSHDLPAAGQQSLRMISEAPAAPAESQHKELGCEGSQEPPAAEPLQCVRQVDLCRVKKERVECDMSFTSVTCLRAGTAPQAFAEVKLKGAGQIKQEGGVRCKSKRQHDGDAKQAHKRLKCQAQDGEESPSKLGSRSVHGRKWRKHHDNPHELSKRDGRTGLGSVKDHNSLRVKRKRRRPAKTEFPSPAHRGDSHEEGYLEKKPKNNFRDFIPVVLSSRTRSQSGSIAGSSAGVTGECDVTGQEILPLLEEDQEEEEEEEEEETSLKRRKLRKSHRTSRYHSRRARDRSLSERSSCYTRRTRELPWRVESPRQLWEPNEEEEDDSHIKRKKRRRQKSRKYQTGEYLTEREEERGGYPHRRRKSKADFRYRKQKESGQGKGTELRLRSRLSPSPRKSQGRPDFRNGFFLEHSDSSPVQEELEKPSGKRKCKTKHLAGICDEGKGKGCWNQPKMRPLKKPQDLWTLCKSRRVSPGSSPELPTAQNIPPGARRLIVNKNAGETLLQRAARLGYKDVVLYCLQKKNSDVNHRDNAGYTALHEACARGWIDILHILLEHGANVNCSAQDGTRQARERGTSGEAVRPVHDAVANDNLETMWLLLSYGADPTLATYSGQTAVKLATSEVMKRFLCDYLSDLQGRTDGDPRTAWDFYSSSVLEGKDSIGCDLLLNPPGSSDQEEDEQEADNFMFEFSDKPLLPSYNLQVSVSRG</sequence>
<comment type="subcellular location">
    <subcellularLocation>
        <location evidence="1">Nucleus</location>
    </subcellularLocation>
</comment>
<proteinExistence type="inferred from homology"/>
<dbReference type="FunFam" id="1.25.40.20:FF:000032">
    <property type="entry name" value="BCL-6 corepressor isoform X1"/>
    <property type="match status" value="1"/>
</dbReference>
<keyword evidence="2" id="KW-1017">Isopeptide bond</keyword>
<dbReference type="GO" id="GO:0000122">
    <property type="term" value="P:negative regulation of transcription by RNA polymerase II"/>
    <property type="evidence" value="ECO:0007669"/>
    <property type="project" value="TreeGrafter"/>
</dbReference>
<feature type="compositionally biased region" description="Basic and acidic residues" evidence="9">
    <location>
        <begin position="718"/>
        <end position="739"/>
    </location>
</feature>
<protein>
    <submittedName>
        <fullName evidence="10">BCL-6 corepressor-like 1</fullName>
    </submittedName>
</protein>
<feature type="compositionally biased region" description="Basic and acidic residues" evidence="9">
    <location>
        <begin position="869"/>
        <end position="879"/>
    </location>
</feature>
<accession>A0A091SJN6</accession>
<dbReference type="PANTHER" id="PTHR24117:SF6">
    <property type="entry name" value="BCL-6 COREPRESSOR-LIKE PROTEIN 1"/>
    <property type="match status" value="1"/>
</dbReference>
<dbReference type="Pfam" id="PF12796">
    <property type="entry name" value="Ank_2"/>
    <property type="match status" value="1"/>
</dbReference>
<evidence type="ECO:0000256" key="9">
    <source>
        <dbReference type="SAM" id="MobiDB-lite"/>
    </source>
</evidence>
<feature type="compositionally biased region" description="Basic and acidic residues" evidence="9">
    <location>
        <begin position="759"/>
        <end position="777"/>
    </location>
</feature>
<feature type="repeat" description="ANK" evidence="8">
    <location>
        <begin position="1066"/>
        <end position="1099"/>
    </location>
</feature>
<dbReference type="SUPFAM" id="SSF48403">
    <property type="entry name" value="Ankyrin repeat"/>
    <property type="match status" value="1"/>
</dbReference>
<keyword evidence="11" id="KW-1185">Reference proteome</keyword>
<evidence type="ECO:0000256" key="2">
    <source>
        <dbReference type="ARBA" id="ARBA00022499"/>
    </source>
</evidence>
<evidence type="ECO:0000256" key="6">
    <source>
        <dbReference type="ARBA" id="ARBA00023242"/>
    </source>
</evidence>
<evidence type="ECO:0000256" key="5">
    <source>
        <dbReference type="ARBA" id="ARBA00022843"/>
    </source>
</evidence>
<dbReference type="Gene3D" id="3.10.260.40">
    <property type="entry name" value="BCL-6 corepressor, PCGF1 binding domain"/>
    <property type="match status" value="1"/>
</dbReference>
<organism evidence="10 11">
    <name type="scientific">Pelecanus crispus</name>
    <name type="common">Dalmatian pelican</name>
    <dbReference type="NCBI Taxonomy" id="36300"/>
    <lineage>
        <taxon>Eukaryota</taxon>
        <taxon>Metazoa</taxon>
        <taxon>Chordata</taxon>
        <taxon>Craniata</taxon>
        <taxon>Vertebrata</taxon>
        <taxon>Euteleostomi</taxon>
        <taxon>Archelosauria</taxon>
        <taxon>Archosauria</taxon>
        <taxon>Dinosauria</taxon>
        <taxon>Saurischia</taxon>
        <taxon>Theropoda</taxon>
        <taxon>Coelurosauria</taxon>
        <taxon>Aves</taxon>
        <taxon>Neognathae</taxon>
        <taxon>Neoaves</taxon>
        <taxon>Aequornithes</taxon>
        <taxon>Pelecaniformes</taxon>
        <taxon>Pelecanidae</taxon>
        <taxon>Pelecanus</taxon>
    </lineage>
</organism>
<feature type="compositionally biased region" description="Low complexity" evidence="9">
    <location>
        <begin position="129"/>
        <end position="142"/>
    </location>
</feature>
<dbReference type="SMART" id="SM00248">
    <property type="entry name" value="ANK"/>
    <property type="match status" value="3"/>
</dbReference>
<keyword evidence="4" id="KW-0677">Repeat</keyword>
<evidence type="ECO:0000256" key="4">
    <source>
        <dbReference type="ARBA" id="ARBA00022737"/>
    </source>
</evidence>
<feature type="region of interest" description="Disordered" evidence="9">
    <location>
        <begin position="127"/>
        <end position="235"/>
    </location>
</feature>
<feature type="compositionally biased region" description="Polar residues" evidence="9">
    <location>
        <begin position="433"/>
        <end position="446"/>
    </location>
</feature>
<feature type="compositionally biased region" description="Acidic residues" evidence="9">
    <location>
        <begin position="818"/>
        <end position="832"/>
    </location>
</feature>
<feature type="compositionally biased region" description="Basic residues" evidence="9">
    <location>
        <begin position="740"/>
        <end position="749"/>
    </location>
</feature>